<keyword evidence="5 13" id="KW-0479">Metal-binding</keyword>
<protein>
    <submittedName>
        <fullName evidence="17">ATS7-like protein</fullName>
    </submittedName>
</protein>
<feature type="compositionally biased region" description="Polar residues" evidence="14">
    <location>
        <begin position="1008"/>
        <end position="1020"/>
    </location>
</feature>
<evidence type="ECO:0000256" key="10">
    <source>
        <dbReference type="ARBA" id="ARBA00023049"/>
    </source>
</evidence>
<dbReference type="PANTHER" id="PTHR13723">
    <property type="entry name" value="ADAMTS A DISINTEGRIN AND METALLOPROTEASE WITH THROMBOSPONDIN MOTIFS PROTEASE"/>
    <property type="match status" value="1"/>
</dbReference>
<comment type="subcellular location">
    <subcellularLocation>
        <location evidence="1">Secreted</location>
        <location evidence="1">Extracellular space</location>
        <location evidence="1">Extracellular matrix</location>
    </subcellularLocation>
</comment>
<dbReference type="Gene3D" id="3.40.390.10">
    <property type="entry name" value="Collagenase (Catalytic Domain)"/>
    <property type="match status" value="1"/>
</dbReference>
<feature type="binding site" evidence="13">
    <location>
        <position position="246"/>
    </location>
    <ligand>
        <name>Zn(2+)</name>
        <dbReference type="ChEBI" id="CHEBI:29105"/>
        <note>catalytic</note>
    </ligand>
</feature>
<evidence type="ECO:0000256" key="13">
    <source>
        <dbReference type="PROSITE-ProRule" id="PRU00276"/>
    </source>
</evidence>
<evidence type="ECO:0000256" key="14">
    <source>
        <dbReference type="SAM" id="MobiDB-lite"/>
    </source>
</evidence>
<keyword evidence="18" id="KW-1185">Reference proteome</keyword>
<dbReference type="Pfam" id="PF19030">
    <property type="entry name" value="TSP1_ADAMTS"/>
    <property type="match status" value="5"/>
</dbReference>
<feature type="region of interest" description="Disordered" evidence="14">
    <location>
        <begin position="1003"/>
        <end position="1025"/>
    </location>
</feature>
<dbReference type="InterPro" id="IPR050439">
    <property type="entry name" value="ADAMTS_ADAMTS-like"/>
</dbReference>
<dbReference type="SMART" id="SM00209">
    <property type="entry name" value="TSP1"/>
    <property type="match status" value="8"/>
</dbReference>
<evidence type="ECO:0000256" key="9">
    <source>
        <dbReference type="ARBA" id="ARBA00022833"/>
    </source>
</evidence>
<dbReference type="Gene3D" id="3.40.1620.60">
    <property type="match status" value="1"/>
</dbReference>
<dbReference type="PANTHER" id="PTHR13723:SF200">
    <property type="entry name" value="ADAM METALLOPEPTIDASE WITH THROMBOSPONDIN TYPE 1 MOTIF B, ISOFORM B"/>
    <property type="match status" value="1"/>
</dbReference>
<feature type="region of interest" description="Disordered" evidence="14">
    <location>
        <begin position="1071"/>
        <end position="1126"/>
    </location>
</feature>
<feature type="region of interest" description="Disordered" evidence="14">
    <location>
        <begin position="1"/>
        <end position="85"/>
    </location>
</feature>
<dbReference type="PRINTS" id="PR01857">
    <property type="entry name" value="ADAMTSFAMILY"/>
</dbReference>
<keyword evidence="2" id="KW-0964">Secreted</keyword>
<keyword evidence="3" id="KW-0272">Extracellular matrix</keyword>
<dbReference type="InterPro" id="IPR010294">
    <property type="entry name" value="ADAMTS_spacer1"/>
</dbReference>
<dbReference type="SUPFAM" id="SSF55486">
    <property type="entry name" value="Metalloproteases ('zincins'), catalytic domain"/>
    <property type="match status" value="1"/>
</dbReference>
<evidence type="ECO:0000256" key="6">
    <source>
        <dbReference type="ARBA" id="ARBA00022729"/>
    </source>
</evidence>
<dbReference type="InterPro" id="IPR041645">
    <property type="entry name" value="ADAMTS_CR_2"/>
</dbReference>
<feature type="compositionally biased region" description="Basic and acidic residues" evidence="14">
    <location>
        <begin position="1098"/>
        <end position="1126"/>
    </location>
</feature>
<evidence type="ECO:0000313" key="17">
    <source>
        <dbReference type="EMBL" id="WAR00410.1"/>
    </source>
</evidence>
<dbReference type="Pfam" id="PF17771">
    <property type="entry name" value="ADAMTS_CR_2"/>
    <property type="match status" value="1"/>
</dbReference>
<evidence type="ECO:0000259" key="15">
    <source>
        <dbReference type="PROSITE" id="PS50215"/>
    </source>
</evidence>
<feature type="domain" description="PLAC" evidence="16">
    <location>
        <begin position="1513"/>
        <end position="1553"/>
    </location>
</feature>
<keyword evidence="9 13" id="KW-0862">Zinc</keyword>
<dbReference type="CDD" id="cd04273">
    <property type="entry name" value="ZnMc_ADAMTS_like"/>
    <property type="match status" value="1"/>
</dbReference>
<evidence type="ECO:0000259" key="16">
    <source>
        <dbReference type="PROSITE" id="PS50900"/>
    </source>
</evidence>
<keyword evidence="12" id="KW-0325">Glycoprotein</keyword>
<evidence type="ECO:0000256" key="2">
    <source>
        <dbReference type="ARBA" id="ARBA00022525"/>
    </source>
</evidence>
<dbReference type="InterPro" id="IPR013273">
    <property type="entry name" value="ADAMTS/ADAMTS-like"/>
</dbReference>
<dbReference type="InterPro" id="IPR001590">
    <property type="entry name" value="Peptidase_M12B"/>
</dbReference>
<name>A0ABY7DRS2_MYAAR</name>
<feature type="compositionally biased region" description="Basic and acidic residues" evidence="14">
    <location>
        <begin position="1"/>
        <end position="16"/>
    </location>
</feature>
<dbReference type="SUPFAM" id="SSF82895">
    <property type="entry name" value="TSP-1 type 1 repeat"/>
    <property type="match status" value="6"/>
</dbReference>
<keyword evidence="7" id="KW-0677">Repeat</keyword>
<dbReference type="InterPro" id="IPR045371">
    <property type="entry name" value="ADAMTS_CR_3"/>
</dbReference>
<evidence type="ECO:0000256" key="4">
    <source>
        <dbReference type="ARBA" id="ARBA00022670"/>
    </source>
</evidence>
<dbReference type="Pfam" id="PF19236">
    <property type="entry name" value="ADAMTS_CR_3"/>
    <property type="match status" value="1"/>
</dbReference>
<keyword evidence="4" id="KW-0645">Protease</keyword>
<dbReference type="Proteomes" id="UP001164746">
    <property type="component" value="Chromosome 3"/>
</dbReference>
<dbReference type="PROSITE" id="PS50900">
    <property type="entry name" value="PLAC"/>
    <property type="match status" value="1"/>
</dbReference>
<feature type="binding site" evidence="13">
    <location>
        <position position="236"/>
    </location>
    <ligand>
        <name>Zn(2+)</name>
        <dbReference type="ChEBI" id="CHEBI:29105"/>
        <note>catalytic</note>
    </ligand>
</feature>
<feature type="binding site" evidence="13">
    <location>
        <position position="240"/>
    </location>
    <ligand>
        <name>Zn(2+)</name>
        <dbReference type="ChEBI" id="CHEBI:29105"/>
        <note>catalytic</note>
    </ligand>
</feature>
<keyword evidence="8" id="KW-0378">Hydrolase</keyword>
<dbReference type="PROSITE" id="PS50092">
    <property type="entry name" value="TSP1"/>
    <property type="match status" value="7"/>
</dbReference>
<keyword evidence="6" id="KW-0732">Signal</keyword>
<feature type="domain" description="Peptidase M12B" evidence="15">
    <location>
        <begin position="90"/>
        <end position="301"/>
    </location>
</feature>
<feature type="region of interest" description="Disordered" evidence="14">
    <location>
        <begin position="938"/>
        <end position="964"/>
    </location>
</feature>
<sequence length="1568" mass="174878">MTESRRAERDAVTSEGHHRHVIYKRSSLPEGLDIDRAEHGRKDRSCGVRETARANEQRERWESHQRRRREGRAGAGADHSRKKRSFSTERYVETLIVVDPSMIAYHKNEHLETYVLTIMNMVSVMFHDASIGNSINIVLVRILLMEEEQDELLITHHADRTLTSFCKFQQRINFKDDDHPSHHDVAVLLTRKNICSRLNEPCGTLGLAQVSGMCQPHRSCSVSEDTGLALAYTVTHEMGHNFGMPHDGPHNGCIDPPGLQLFIMSPSLVADSRAKTWSNCSREAITKFIDRDWGYCLDDEPAGPRYQLPVLPPGTMYDAEHQCRLQYGTDNATVCSNEQDVCSNLWCRVDSRCSTHLEAAAEGTICGTNMWCYEGKCVTIGERPEAINGEWGQWTSWTQCTRTCGAGVSHSSRHCDNPAPSHGGKYCLGERRRFRICNTEECPDENSFQEAQCEEFNVVPYKGAFYHWEHVNTPETPCQLHCKPREQFFSVLLRDIVEDGTPCTPGTRNMCISGRCRHIGCDYAIDSTAREDRCGICHGDGTTCTTVKSRFTDSQGLGEYLLNGHWFIQWSGEYKAAGTTIQYKRVGNHELVKAPGPLREPLHVMLLMQSSNPGISFEYTVPKLNISEYREPEFYWHYQPWTHCTASCGGGSQRSEIVCMELEAGLVEDKYCDANNKPDDKQRVCNEHQCPARWWTGPWQHCSMTCGESGVHQRTVICVRSLGPEEQIALDDEACDTSEKPPEVEHCHRKDPCPGNSTWVTGEWSDCDANPCGLKYRSVWCKEADIGCQANTIPPSEAPCTGVGCGEWAAEDWSQCTVSCGEGRQTRRVWCEGGDHCDLPLEPIPNQPCNLGPCPTTAIPTTTTTTTSTTIQTTARTTVQSAATTVPSSSLTTTIAKTISKHPSSVKIESPEDENVADVTEHKTSKHIERTVANTVETPATDVPSDSIEKSHEATNDSSMTDINGTVATGSVNADEDFIEIEDIHNKEKQTDDSLHLILHDSKENDDTTGNVVPTSASKFSTDERPETTIEIDTTTIMRHPHRHHKGEGDIDEPIEHDITTEVLIKEDEGVVKSNKEVDDDADGDVVRSEQVVNTTAQDRKNISEKLRNTEMPDNSVQEHDKKDENTDIAQKNLQLLLPKADGEPHLPVIEDFGSLPDLGILHQLPDNKHSLLKGLPSLEDLPQLAEEDLSVTDTQILSHLPGQDKSKGHEHSENYIVNKHTAPRNKIGNAIHADSSGAKNYKPILPQHEHEITEKPSKDITETDLPLDVIPETSDLLHSMPAEENIKLGDIAAPDMGGSLKLDSLDSIKEELGDNLKMPEGAVFGLPPGSVGTMPVVDEHTRRQYEWRPADWTECSRPCGGGVRTRVVQCIRRTDDAEGDTIYCDINTRPSAIEDCNKDTCLEWNMSPWGQCSSECGSSWRRRLVECPGEGACDSKSRPNTEEPCDKPKCVIWVSGQWSKCTQECGGGEQYRLVQCVNVTSQRPSHGCNRQERPDETQACNTDDCANKNAAMSIQCQHNEMSSIACRALMNMGQCHKRFVALKCCKTCSQAEHRRANKLRPHDKALR</sequence>
<evidence type="ECO:0000256" key="7">
    <source>
        <dbReference type="ARBA" id="ARBA00022737"/>
    </source>
</evidence>
<gene>
    <name evidence="17" type="ORF">MAR_024782</name>
</gene>
<evidence type="ECO:0000256" key="12">
    <source>
        <dbReference type="ARBA" id="ARBA00023180"/>
    </source>
</evidence>
<evidence type="ECO:0000256" key="8">
    <source>
        <dbReference type="ARBA" id="ARBA00022801"/>
    </source>
</evidence>
<evidence type="ECO:0000256" key="5">
    <source>
        <dbReference type="ARBA" id="ARBA00022723"/>
    </source>
</evidence>
<proteinExistence type="predicted"/>
<dbReference type="PROSITE" id="PS50215">
    <property type="entry name" value="ADAM_MEPRO"/>
    <property type="match status" value="1"/>
</dbReference>
<dbReference type="EMBL" id="CP111014">
    <property type="protein sequence ID" value="WAR00410.1"/>
    <property type="molecule type" value="Genomic_DNA"/>
</dbReference>
<feature type="compositionally biased region" description="Basic and acidic residues" evidence="14">
    <location>
        <begin position="33"/>
        <end position="64"/>
    </location>
</feature>
<dbReference type="Pfam" id="PF05986">
    <property type="entry name" value="ADAMTS_spacer1"/>
    <property type="match status" value="1"/>
</dbReference>
<dbReference type="Gene3D" id="2.20.100.10">
    <property type="entry name" value="Thrombospondin type-1 (TSP1) repeat"/>
    <property type="match status" value="6"/>
</dbReference>
<dbReference type="InterPro" id="IPR036383">
    <property type="entry name" value="TSP1_rpt_sf"/>
</dbReference>
<dbReference type="Pfam" id="PF00090">
    <property type="entry name" value="TSP_1"/>
    <property type="match status" value="1"/>
</dbReference>
<reference evidence="17" key="1">
    <citation type="submission" date="2022-11" db="EMBL/GenBank/DDBJ databases">
        <title>Centuries of genome instability and evolution in soft-shell clam transmissible cancer (bioRxiv).</title>
        <authorList>
            <person name="Hart S.F.M."/>
            <person name="Yonemitsu M.A."/>
            <person name="Giersch R.M."/>
            <person name="Beal B.F."/>
            <person name="Arriagada G."/>
            <person name="Davis B.W."/>
            <person name="Ostrander E.A."/>
            <person name="Goff S.P."/>
            <person name="Metzger M.J."/>
        </authorList>
    </citation>
    <scope>NUCLEOTIDE SEQUENCE</scope>
    <source>
        <strain evidence="17">MELC-2E11</strain>
        <tissue evidence="17">Siphon/mantle</tissue>
    </source>
</reference>
<evidence type="ECO:0000256" key="3">
    <source>
        <dbReference type="ARBA" id="ARBA00022530"/>
    </source>
</evidence>
<comment type="caution">
    <text evidence="13">Lacks conserved residue(s) required for the propagation of feature annotation.</text>
</comment>
<feature type="active site" evidence="13">
    <location>
        <position position="237"/>
    </location>
</feature>
<dbReference type="Pfam" id="PF01421">
    <property type="entry name" value="Reprolysin"/>
    <property type="match status" value="1"/>
</dbReference>
<dbReference type="InterPro" id="IPR000884">
    <property type="entry name" value="TSP1_rpt"/>
</dbReference>
<organism evidence="17 18">
    <name type="scientific">Mya arenaria</name>
    <name type="common">Soft-shell clam</name>
    <dbReference type="NCBI Taxonomy" id="6604"/>
    <lineage>
        <taxon>Eukaryota</taxon>
        <taxon>Metazoa</taxon>
        <taxon>Spiralia</taxon>
        <taxon>Lophotrochozoa</taxon>
        <taxon>Mollusca</taxon>
        <taxon>Bivalvia</taxon>
        <taxon>Autobranchia</taxon>
        <taxon>Heteroconchia</taxon>
        <taxon>Euheterodonta</taxon>
        <taxon>Imparidentia</taxon>
        <taxon>Neoheterodontei</taxon>
        <taxon>Myida</taxon>
        <taxon>Myoidea</taxon>
        <taxon>Myidae</taxon>
        <taxon>Mya</taxon>
    </lineage>
</organism>
<accession>A0ABY7DRS2</accession>
<dbReference type="Gene3D" id="2.60.120.830">
    <property type="match status" value="1"/>
</dbReference>
<evidence type="ECO:0000313" key="18">
    <source>
        <dbReference type="Proteomes" id="UP001164746"/>
    </source>
</evidence>
<keyword evidence="11" id="KW-1015">Disulfide bond</keyword>
<evidence type="ECO:0000256" key="1">
    <source>
        <dbReference type="ARBA" id="ARBA00004498"/>
    </source>
</evidence>
<dbReference type="InterPro" id="IPR010909">
    <property type="entry name" value="PLAC"/>
</dbReference>
<evidence type="ECO:0000256" key="11">
    <source>
        <dbReference type="ARBA" id="ARBA00023157"/>
    </source>
</evidence>
<keyword evidence="10" id="KW-0482">Metalloprotease</keyword>
<dbReference type="InterPro" id="IPR024079">
    <property type="entry name" value="MetalloPept_cat_dom_sf"/>
</dbReference>